<dbReference type="EMBL" id="BTSX01000004">
    <property type="protein sequence ID" value="GMS94036.1"/>
    <property type="molecule type" value="Genomic_DNA"/>
</dbReference>
<keyword evidence="1" id="KW-0472">Membrane</keyword>
<dbReference type="PANTHER" id="PTHR47518">
    <property type="entry name" value="SERPENTINE RECEPTOR CLASS EPSILON-13-RELATED"/>
    <property type="match status" value="1"/>
</dbReference>
<organism evidence="2 3">
    <name type="scientific">Pristionchus entomophagus</name>
    <dbReference type="NCBI Taxonomy" id="358040"/>
    <lineage>
        <taxon>Eukaryota</taxon>
        <taxon>Metazoa</taxon>
        <taxon>Ecdysozoa</taxon>
        <taxon>Nematoda</taxon>
        <taxon>Chromadorea</taxon>
        <taxon>Rhabditida</taxon>
        <taxon>Rhabditina</taxon>
        <taxon>Diplogasteromorpha</taxon>
        <taxon>Diplogasteroidea</taxon>
        <taxon>Neodiplogasteridae</taxon>
        <taxon>Pristionchus</taxon>
    </lineage>
</organism>
<proteinExistence type="predicted"/>
<sequence length="378" mass="42947">LFSLFQFVWIPQERVGASESKLNNLYGLIAYVDSLFTPVLVLVRHKYLKETSRMRLAKEIEQKTITTEQHIKQLQQEWKVAMHDGFDICSVLAIVECAINCLAQVALMLAIHSIGGDSRLHGNFRFIMCIALSRSFLNAVRRTVSNYITLFWVEELTPDFLEFYKHVSIFTSMLLAISMSLVAVERMLYTYNVANYEQRRTSACSIISCAAIAILPAAGITFVDNTLVPISIQFAAPMFTLFLLWWVYRANHKRRRPHRSLSLGEKSLANQNMNSVRLFLPPMICSSMFAIVHGALTLGKFVALSEEFGYSESVLNAAVGITIALDDLLTPAVAYGCHRFLKGRSLRRINCELRNVSLESDDYFKQFEKAWRISEAKS</sequence>
<feature type="transmembrane region" description="Helical" evidence="1">
    <location>
        <begin position="88"/>
        <end position="111"/>
    </location>
</feature>
<keyword evidence="1" id="KW-0812">Transmembrane</keyword>
<dbReference type="PANTHER" id="PTHR47518:SF10">
    <property type="entry name" value="G PROTEIN-COUPLED RECEPTOR-RELATED"/>
    <property type="match status" value="1"/>
</dbReference>
<feature type="transmembrane region" description="Helical" evidence="1">
    <location>
        <begin position="278"/>
        <end position="302"/>
    </location>
</feature>
<evidence type="ECO:0000313" key="2">
    <source>
        <dbReference type="EMBL" id="GMS94036.1"/>
    </source>
</evidence>
<feature type="transmembrane region" description="Helical" evidence="1">
    <location>
        <begin position="201"/>
        <end position="222"/>
    </location>
</feature>
<protein>
    <recommendedName>
        <fullName evidence="4">G protein-coupled receptor</fullName>
    </recommendedName>
</protein>
<feature type="transmembrane region" description="Helical" evidence="1">
    <location>
        <begin position="314"/>
        <end position="337"/>
    </location>
</feature>
<keyword evidence="3" id="KW-1185">Reference proteome</keyword>
<dbReference type="AlphaFoldDB" id="A0AAV5TIA7"/>
<accession>A0AAV5TIA7</accession>
<reference evidence="2" key="1">
    <citation type="submission" date="2023-10" db="EMBL/GenBank/DDBJ databases">
        <title>Genome assembly of Pristionchus species.</title>
        <authorList>
            <person name="Yoshida K."/>
            <person name="Sommer R.J."/>
        </authorList>
    </citation>
    <scope>NUCLEOTIDE SEQUENCE</scope>
    <source>
        <strain evidence="2">RS0144</strain>
    </source>
</reference>
<feature type="transmembrane region" description="Helical" evidence="1">
    <location>
        <begin position="228"/>
        <end position="248"/>
    </location>
</feature>
<dbReference type="InterPro" id="IPR052854">
    <property type="entry name" value="Serpentine_rcpt_epsilon"/>
</dbReference>
<feature type="transmembrane region" description="Helical" evidence="1">
    <location>
        <begin position="167"/>
        <end position="189"/>
    </location>
</feature>
<evidence type="ECO:0000313" key="3">
    <source>
        <dbReference type="Proteomes" id="UP001432027"/>
    </source>
</evidence>
<feature type="non-terminal residue" evidence="2">
    <location>
        <position position="1"/>
    </location>
</feature>
<gene>
    <name evidence="2" type="ORF">PENTCL1PPCAC_16211</name>
</gene>
<comment type="caution">
    <text evidence="2">The sequence shown here is derived from an EMBL/GenBank/DDBJ whole genome shotgun (WGS) entry which is preliminary data.</text>
</comment>
<feature type="transmembrane region" description="Helical" evidence="1">
    <location>
        <begin position="25"/>
        <end position="43"/>
    </location>
</feature>
<dbReference type="Proteomes" id="UP001432027">
    <property type="component" value="Unassembled WGS sequence"/>
</dbReference>
<evidence type="ECO:0000256" key="1">
    <source>
        <dbReference type="SAM" id="Phobius"/>
    </source>
</evidence>
<evidence type="ECO:0008006" key="4">
    <source>
        <dbReference type="Google" id="ProtNLM"/>
    </source>
</evidence>
<keyword evidence="1" id="KW-1133">Transmembrane helix</keyword>
<name>A0AAV5TIA7_9BILA</name>